<evidence type="ECO:0000313" key="1">
    <source>
        <dbReference type="EMBL" id="EFI94776.1"/>
    </source>
</evidence>
<reference evidence="1 2" key="1">
    <citation type="journal article" date="2010" name="Nat. Biotechnol.">
        <title>Genome sequence of the model mushroom Schizophyllum commune.</title>
        <authorList>
            <person name="Ohm R.A."/>
            <person name="de Jong J.F."/>
            <person name="Lugones L.G."/>
            <person name="Aerts A."/>
            <person name="Kothe E."/>
            <person name="Stajich J.E."/>
            <person name="de Vries R.P."/>
            <person name="Record E."/>
            <person name="Levasseur A."/>
            <person name="Baker S.E."/>
            <person name="Bartholomew K.A."/>
            <person name="Coutinho P.M."/>
            <person name="Erdmann S."/>
            <person name="Fowler T.J."/>
            <person name="Gathman A.C."/>
            <person name="Lombard V."/>
            <person name="Henrissat B."/>
            <person name="Knabe N."/>
            <person name="Kuees U."/>
            <person name="Lilly W.W."/>
            <person name="Lindquist E."/>
            <person name="Lucas S."/>
            <person name="Magnuson J.K."/>
            <person name="Piumi F."/>
            <person name="Raudaskoski M."/>
            <person name="Salamov A."/>
            <person name="Schmutz J."/>
            <person name="Schwarze F.W.M.R."/>
            <person name="vanKuyk P.A."/>
            <person name="Horton J.S."/>
            <person name="Grigoriev I.V."/>
            <person name="Woesten H.A.B."/>
        </authorList>
    </citation>
    <scope>NUCLEOTIDE SEQUENCE [LARGE SCALE GENOMIC DNA]</scope>
    <source>
        <strain evidence="2">H4-8 / FGSC 9210</strain>
    </source>
</reference>
<protein>
    <submittedName>
        <fullName evidence="1">Uncharacterized protein</fullName>
    </submittedName>
</protein>
<dbReference type="KEGG" id="scm:SCHCO_02691016"/>
<dbReference type="Proteomes" id="UP000007431">
    <property type="component" value="Unassembled WGS sequence"/>
</dbReference>
<proteinExistence type="predicted"/>
<dbReference type="AlphaFoldDB" id="D8QBL2"/>
<organism evidence="2">
    <name type="scientific">Schizophyllum commune (strain H4-8 / FGSC 9210)</name>
    <name type="common">Split gill fungus</name>
    <dbReference type="NCBI Taxonomy" id="578458"/>
    <lineage>
        <taxon>Eukaryota</taxon>
        <taxon>Fungi</taxon>
        <taxon>Dikarya</taxon>
        <taxon>Basidiomycota</taxon>
        <taxon>Agaricomycotina</taxon>
        <taxon>Agaricomycetes</taxon>
        <taxon>Agaricomycetidae</taxon>
        <taxon>Agaricales</taxon>
        <taxon>Schizophyllaceae</taxon>
        <taxon>Schizophyllum</taxon>
    </lineage>
</organism>
<name>D8QBL2_SCHCM</name>
<keyword evidence="2" id="KW-1185">Reference proteome</keyword>
<dbReference type="InterPro" id="IPR036047">
    <property type="entry name" value="F-box-like_dom_sf"/>
</dbReference>
<dbReference type="SUPFAM" id="SSF81383">
    <property type="entry name" value="F-box domain"/>
    <property type="match status" value="1"/>
</dbReference>
<dbReference type="OrthoDB" id="3365698at2759"/>
<dbReference type="VEuPathDB" id="FungiDB:SCHCODRAFT_02691016"/>
<feature type="non-terminal residue" evidence="1">
    <location>
        <position position="496"/>
    </location>
</feature>
<accession>D8QBL2</accession>
<evidence type="ECO:0000313" key="2">
    <source>
        <dbReference type="Proteomes" id="UP000007431"/>
    </source>
</evidence>
<dbReference type="HOGENOM" id="CLU_018544_13_1_1"/>
<dbReference type="Gene3D" id="1.20.1280.50">
    <property type="match status" value="1"/>
</dbReference>
<sequence length="496" mass="56346">MTRAHFGICRSYYSPQTVSYLEDLKHSRQQYILNCDALLERAASLASIELQRRDFVPSTLETQAIREISKELINEIRSIDAEDERLRHLRCQMVNQLEVNQSVAAPVRRFPPELLSEVFIHYSESISSTLCMMTVPCVCRFWRRVARSTPKLWTSFNSRPQDRSYRHLWPDILALSGMLPLTLDHYAIDDERLEEFFEFLRPHAVRWQSINLSGTCTTFQRQPSTCLPNLEVAYIFLKERTGNGALKFLANTPALKLLRLELVIPPNGSEAMLPAEEMGAFILTDILSILRSCHACLTTLNVLVPNVPALALDDLLVMEKLSTLELGAASYRLLDCLETPAVEKISLDNINELSDGDPFPTLADFLARLRHPTKVKELCFTYIRMQSLDGSFLECMEYLQHLRELHVQEPTNSARTALSCRDVLVELTCVEDRAPLLPNLVTISLTVDESDGRMLPAWRSALTEMVRSREVPRICAGQAVVALERFDTNVDSTVDS</sequence>
<gene>
    <name evidence="1" type="ORF">SCHCODRAFT_111278</name>
</gene>
<dbReference type="GeneID" id="9592235"/>
<dbReference type="InParanoid" id="D8QBL2"/>
<dbReference type="EMBL" id="GL377309">
    <property type="protein sequence ID" value="EFI94776.1"/>
    <property type="molecule type" value="Genomic_DNA"/>
</dbReference>
<dbReference type="RefSeq" id="XP_003029679.1">
    <property type="nucleotide sequence ID" value="XM_003029633.1"/>
</dbReference>